<dbReference type="EMBL" id="JABBWE010000006">
    <property type="protein sequence ID" value="KAG1802173.1"/>
    <property type="molecule type" value="Genomic_DNA"/>
</dbReference>
<feature type="region of interest" description="Disordered" evidence="1">
    <location>
        <begin position="1"/>
        <end position="53"/>
    </location>
</feature>
<keyword evidence="3" id="KW-1185">Reference proteome</keyword>
<evidence type="ECO:0000313" key="3">
    <source>
        <dbReference type="Proteomes" id="UP000719766"/>
    </source>
</evidence>
<name>A0A9P7DT11_9AGAM</name>
<dbReference type="Proteomes" id="UP000719766">
    <property type="component" value="Unassembled WGS sequence"/>
</dbReference>
<organism evidence="2 3">
    <name type="scientific">Suillus plorans</name>
    <dbReference type="NCBI Taxonomy" id="116603"/>
    <lineage>
        <taxon>Eukaryota</taxon>
        <taxon>Fungi</taxon>
        <taxon>Dikarya</taxon>
        <taxon>Basidiomycota</taxon>
        <taxon>Agaricomycotina</taxon>
        <taxon>Agaricomycetes</taxon>
        <taxon>Agaricomycetidae</taxon>
        <taxon>Boletales</taxon>
        <taxon>Suillineae</taxon>
        <taxon>Suillaceae</taxon>
        <taxon>Suillus</taxon>
    </lineage>
</organism>
<evidence type="ECO:0000313" key="2">
    <source>
        <dbReference type="EMBL" id="KAG1802173.1"/>
    </source>
</evidence>
<sequence length="186" mass="20150">MSSTIFDPAMLTASPTPSPEPEEHPQHEGNTSLNDATLDDVSPKEPQESNVDQIEQSWAAVLNTMRIYVKMCPPLKPQLLEEQESDSDAVELAEGKVAAKALTKAVQAWKEKVAESAVTAHPACAKKEKIAEEPKATEKGKGKEVVGAIESTEKATEDSTSPVVVDMGRPVSFYFFFLDSVYADAL</sequence>
<dbReference type="AlphaFoldDB" id="A0A9P7DT11"/>
<accession>A0A9P7DT11</accession>
<dbReference type="GeneID" id="64599580"/>
<comment type="caution">
    <text evidence="2">The sequence shown here is derived from an EMBL/GenBank/DDBJ whole genome shotgun (WGS) entry which is preliminary data.</text>
</comment>
<proteinExistence type="predicted"/>
<reference evidence="2" key="1">
    <citation type="journal article" date="2020" name="New Phytol.">
        <title>Comparative genomics reveals dynamic genome evolution in host specialist ectomycorrhizal fungi.</title>
        <authorList>
            <person name="Lofgren L.A."/>
            <person name="Nguyen N.H."/>
            <person name="Vilgalys R."/>
            <person name="Ruytinx J."/>
            <person name="Liao H.L."/>
            <person name="Branco S."/>
            <person name="Kuo A."/>
            <person name="LaButti K."/>
            <person name="Lipzen A."/>
            <person name="Andreopoulos W."/>
            <person name="Pangilinan J."/>
            <person name="Riley R."/>
            <person name="Hundley H."/>
            <person name="Na H."/>
            <person name="Barry K."/>
            <person name="Grigoriev I.V."/>
            <person name="Stajich J.E."/>
            <person name="Kennedy P.G."/>
        </authorList>
    </citation>
    <scope>NUCLEOTIDE SEQUENCE</scope>
    <source>
        <strain evidence="2">S12</strain>
    </source>
</reference>
<gene>
    <name evidence="2" type="ORF">HD556DRAFT_1438208</name>
</gene>
<evidence type="ECO:0000256" key="1">
    <source>
        <dbReference type="SAM" id="MobiDB-lite"/>
    </source>
</evidence>
<dbReference type="RefSeq" id="XP_041165365.1">
    <property type="nucleotide sequence ID" value="XM_041305816.1"/>
</dbReference>
<protein>
    <submittedName>
        <fullName evidence="2">Uncharacterized protein</fullName>
    </submittedName>
</protein>